<dbReference type="GO" id="GO:0005634">
    <property type="term" value="C:nucleus"/>
    <property type="evidence" value="ECO:0007669"/>
    <property type="project" value="TreeGrafter"/>
</dbReference>
<dbReference type="InterPro" id="IPR039607">
    <property type="entry name" value="VQ_8/17/18/20/21/25"/>
</dbReference>
<organism evidence="3 4">
    <name type="scientific">Senna tora</name>
    <dbReference type="NCBI Taxonomy" id="362788"/>
    <lineage>
        <taxon>Eukaryota</taxon>
        <taxon>Viridiplantae</taxon>
        <taxon>Streptophyta</taxon>
        <taxon>Embryophyta</taxon>
        <taxon>Tracheophyta</taxon>
        <taxon>Spermatophyta</taxon>
        <taxon>Magnoliopsida</taxon>
        <taxon>eudicotyledons</taxon>
        <taxon>Gunneridae</taxon>
        <taxon>Pentapetalae</taxon>
        <taxon>rosids</taxon>
        <taxon>fabids</taxon>
        <taxon>Fabales</taxon>
        <taxon>Fabaceae</taxon>
        <taxon>Caesalpinioideae</taxon>
        <taxon>Cassia clade</taxon>
        <taxon>Senna</taxon>
    </lineage>
</organism>
<evidence type="ECO:0000313" key="4">
    <source>
        <dbReference type="Proteomes" id="UP000634136"/>
    </source>
</evidence>
<dbReference type="PANTHER" id="PTHR33143:SF3">
    <property type="entry name" value="VQ MOTIF-CONTAINING PROTEIN 17-RELATED"/>
    <property type="match status" value="1"/>
</dbReference>
<keyword evidence="4" id="KW-1185">Reference proteome</keyword>
<dbReference type="InterPro" id="IPR008889">
    <property type="entry name" value="VQ"/>
</dbReference>
<feature type="region of interest" description="Disordered" evidence="1">
    <location>
        <begin position="39"/>
        <end position="59"/>
    </location>
</feature>
<gene>
    <name evidence="3" type="ORF">G2W53_022615</name>
</gene>
<dbReference type="PANTHER" id="PTHR33143">
    <property type="entry name" value="F16F4.1 PROTEIN-RELATED"/>
    <property type="match status" value="1"/>
</dbReference>
<evidence type="ECO:0000259" key="2">
    <source>
        <dbReference type="Pfam" id="PF05678"/>
    </source>
</evidence>
<dbReference type="Proteomes" id="UP000634136">
    <property type="component" value="Unassembled WGS sequence"/>
</dbReference>
<dbReference type="AlphaFoldDB" id="A0A834TNZ3"/>
<dbReference type="Pfam" id="PF05678">
    <property type="entry name" value="VQ"/>
    <property type="match status" value="1"/>
</dbReference>
<sequence length="139" mass="16144">MISISNSFKPKIRIIHLYAPEIIKTDVANFRELVQRLTGKPEGEEEEGGGRRRGRKRMMMTPPIESKFDPLMEFHYPKKRMIMEEEEAKDYDDGEIWVRSKEKFINGGFCDGFSELDGFMEELSATMPVIWLQLVPVLG</sequence>
<feature type="domain" description="VQ" evidence="2">
    <location>
        <begin position="19"/>
        <end position="42"/>
    </location>
</feature>
<protein>
    <submittedName>
        <fullName evidence="3">VQ motif-containing protein 25-like</fullName>
    </submittedName>
</protein>
<reference evidence="3" key="1">
    <citation type="submission" date="2020-09" db="EMBL/GenBank/DDBJ databases">
        <title>Genome-Enabled Discovery of Anthraquinone Biosynthesis in Senna tora.</title>
        <authorList>
            <person name="Kang S.-H."/>
            <person name="Pandey R.P."/>
            <person name="Lee C.-M."/>
            <person name="Sim J.-S."/>
            <person name="Jeong J.-T."/>
            <person name="Choi B.-S."/>
            <person name="Jung M."/>
            <person name="Ginzburg D."/>
            <person name="Zhao K."/>
            <person name="Won S.Y."/>
            <person name="Oh T.-J."/>
            <person name="Yu Y."/>
            <person name="Kim N.-H."/>
            <person name="Lee O.R."/>
            <person name="Lee T.-H."/>
            <person name="Bashyal P."/>
            <person name="Kim T.-S."/>
            <person name="Lee W.-H."/>
            <person name="Kawkins C."/>
            <person name="Kim C.-K."/>
            <person name="Kim J.S."/>
            <person name="Ahn B.O."/>
            <person name="Rhee S.Y."/>
            <person name="Sohng J.K."/>
        </authorList>
    </citation>
    <scope>NUCLEOTIDE SEQUENCE</scope>
    <source>
        <tissue evidence="3">Leaf</tissue>
    </source>
</reference>
<proteinExistence type="predicted"/>
<name>A0A834TNZ3_9FABA</name>
<evidence type="ECO:0000313" key="3">
    <source>
        <dbReference type="EMBL" id="KAF7824471.1"/>
    </source>
</evidence>
<comment type="caution">
    <text evidence="3">The sequence shown here is derived from an EMBL/GenBank/DDBJ whole genome shotgun (WGS) entry which is preliminary data.</text>
</comment>
<accession>A0A834TNZ3</accession>
<dbReference type="EMBL" id="JAAIUW010000007">
    <property type="protein sequence ID" value="KAF7824471.1"/>
    <property type="molecule type" value="Genomic_DNA"/>
</dbReference>
<dbReference type="OrthoDB" id="693437at2759"/>
<evidence type="ECO:0000256" key="1">
    <source>
        <dbReference type="SAM" id="MobiDB-lite"/>
    </source>
</evidence>